<name>A0A679HH25_BACT4</name>
<protein>
    <submittedName>
        <fullName evidence="3">WYL domain-containing protein</fullName>
    </submittedName>
</protein>
<dbReference type="EMBL" id="AP022660">
    <property type="protein sequence ID" value="BCA49065.1"/>
    <property type="molecule type" value="Genomic_DNA"/>
</dbReference>
<feature type="domain" description="WYL" evidence="1">
    <location>
        <begin position="161"/>
        <end position="226"/>
    </location>
</feature>
<dbReference type="InterPro" id="IPR026881">
    <property type="entry name" value="WYL_dom"/>
</dbReference>
<sequence>MPTNKNAQLRYQVLDRCLSNWSRRYYIEDLVEACNEALYQYNGETKDGGGVKKRQVQEDLKFIESEEGYGMLIDAIQNGHRKYYRYHKKGASIKEQPINQEELDLIHNALILLKRFEGVLQFEWLDDLEKRLYTTSKLGETLDSVVSFQHNPYLKGMDAYYKPIFDSIVNKRVIEIVYHPFGKYARTIIVIPYYLKQYNNRWFLIGKHKDSKYLSNFAIDRIESYKETSKPYEPLSEDVDFKEYFSDIVGVSLSNAPVEEIVLKVSNKAYGYIVTKPLHESQSAVSIPIGEDYWQVILKVQNNYELRSLLRSFGEQIEVMAPASLREMMKDSADAVSKMYNDSESKE</sequence>
<evidence type="ECO:0000313" key="3">
    <source>
        <dbReference type="EMBL" id="BCA49065.1"/>
    </source>
</evidence>
<dbReference type="PANTHER" id="PTHR34580:SF9">
    <property type="entry name" value="SLL5097 PROTEIN"/>
    <property type="match status" value="1"/>
</dbReference>
<feature type="domain" description="WCX" evidence="2">
    <location>
        <begin position="258"/>
        <end position="335"/>
    </location>
</feature>
<dbReference type="PROSITE" id="PS52050">
    <property type="entry name" value="WYL"/>
    <property type="match status" value="1"/>
</dbReference>
<dbReference type="InterPro" id="IPR051534">
    <property type="entry name" value="CBASS_pafABC_assoc_protein"/>
</dbReference>
<dbReference type="RefSeq" id="WP_132060822.1">
    <property type="nucleotide sequence ID" value="NZ_AP022660.1"/>
</dbReference>
<dbReference type="InterPro" id="IPR057727">
    <property type="entry name" value="WCX_dom"/>
</dbReference>
<proteinExistence type="predicted"/>
<dbReference type="Pfam" id="PF25583">
    <property type="entry name" value="WCX"/>
    <property type="match status" value="1"/>
</dbReference>
<evidence type="ECO:0000259" key="2">
    <source>
        <dbReference type="Pfam" id="PF25583"/>
    </source>
</evidence>
<dbReference type="EMBL" id="CP083681">
    <property type="protein sequence ID" value="UYU69868.1"/>
    <property type="molecule type" value="Genomic_DNA"/>
</dbReference>
<organism evidence="3 5">
    <name type="scientific">Bacteroides thetaiotaomicron</name>
    <dbReference type="NCBI Taxonomy" id="818"/>
    <lineage>
        <taxon>Bacteria</taxon>
        <taxon>Pseudomonadati</taxon>
        <taxon>Bacteroidota</taxon>
        <taxon>Bacteroidia</taxon>
        <taxon>Bacteroidales</taxon>
        <taxon>Bacteroidaceae</taxon>
        <taxon>Bacteroides</taxon>
    </lineage>
</organism>
<evidence type="ECO:0000313" key="5">
    <source>
        <dbReference type="Proteomes" id="UP000500882"/>
    </source>
</evidence>
<accession>A0A679HH25</accession>
<evidence type="ECO:0000313" key="4">
    <source>
        <dbReference type="EMBL" id="UYU69868.1"/>
    </source>
</evidence>
<dbReference type="PANTHER" id="PTHR34580">
    <property type="match status" value="1"/>
</dbReference>
<dbReference type="AlphaFoldDB" id="A0A679HH25"/>
<reference evidence="3 5" key="1">
    <citation type="submission" date="2020-02" db="EMBL/GenBank/DDBJ databases">
        <title>Whole-genome sequencing and comparative analysis of the genomes of Bacteroides thetaiotaomicron and Escherichia coli isolated from a healthy resident in Vietnam.</title>
        <authorList>
            <person name="Mohsin M."/>
            <person name="Tanaka K."/>
            <person name="Kawahara R."/>
            <person name="Kondo S."/>
            <person name="Noguchi H."/>
            <person name="Motooka D."/>
            <person name="Nakamura S."/>
            <person name="Khong D.T."/>
            <person name="Nguyen T.N."/>
            <person name="Tran H.T."/>
            <person name="Yamamoto Y."/>
        </authorList>
    </citation>
    <scope>NUCLEOTIDE SEQUENCE [LARGE SCALE GENOMIC DNA]</scope>
    <source>
        <strain evidence="3 5">F9-2</strain>
    </source>
</reference>
<gene>
    <name evidence="3" type="ORF">BatF92_10070</name>
    <name evidence="4" type="ORF">KQP59_16480</name>
</gene>
<dbReference type="Proteomes" id="UP000500882">
    <property type="component" value="Chromosome"/>
</dbReference>
<dbReference type="Pfam" id="PF13280">
    <property type="entry name" value="WYL"/>
    <property type="match status" value="1"/>
</dbReference>
<evidence type="ECO:0000259" key="1">
    <source>
        <dbReference type="Pfam" id="PF13280"/>
    </source>
</evidence>
<reference evidence="4" key="2">
    <citation type="submission" date="2021-06" db="EMBL/GenBank/DDBJ databases">
        <title>Interrogation of the integrated mobile genetic elements in gut-associated Bacteroides with a consensus prediction approach.</title>
        <authorList>
            <person name="Campbell D.E."/>
            <person name="Leigh J.R."/>
            <person name="Kim T."/>
            <person name="England W."/>
            <person name="Whitaker R.J."/>
            <person name="Degnan P.H."/>
        </authorList>
    </citation>
    <scope>NUCLEOTIDE SEQUENCE</scope>
    <source>
        <strain evidence="4">VPI-BTDOT2</strain>
    </source>
</reference>
<dbReference type="Proteomes" id="UP001156216">
    <property type="component" value="Chromosome"/>
</dbReference>